<evidence type="ECO:0000259" key="9">
    <source>
        <dbReference type="Pfam" id="PF00749"/>
    </source>
</evidence>
<feature type="domain" description="Glutamyl/glutaminyl-tRNA synthetase class Ib catalytic" evidence="9">
    <location>
        <begin position="191"/>
        <end position="287"/>
    </location>
</feature>
<keyword evidence="3 7" id="KW-0547">Nucleotide-binding</keyword>
<dbReference type="InterPro" id="IPR049940">
    <property type="entry name" value="GluQ/Sye"/>
</dbReference>
<dbReference type="InterPro" id="IPR014729">
    <property type="entry name" value="Rossmann-like_a/b/a_fold"/>
</dbReference>
<dbReference type="Proteomes" id="UP001273531">
    <property type="component" value="Unassembled WGS sequence"/>
</dbReference>
<dbReference type="PANTHER" id="PTHR43311:SF1">
    <property type="entry name" value="GLUTAMYL-Q TRNA(ASP) SYNTHETASE"/>
    <property type="match status" value="1"/>
</dbReference>
<keyword evidence="11" id="KW-1185">Reference proteome</keyword>
<evidence type="ECO:0000313" key="10">
    <source>
        <dbReference type="EMBL" id="MDV3458764.1"/>
    </source>
</evidence>
<reference evidence="10 11" key="1">
    <citation type="submission" date="2023-10" db="EMBL/GenBank/DDBJ databases">
        <title>Sphingomonas sp. HF-S4 16S ribosomal RNA gene Genome sequencing and assembly.</title>
        <authorList>
            <person name="Lee H."/>
        </authorList>
    </citation>
    <scope>NUCLEOTIDE SEQUENCE [LARGE SCALE GENOMIC DNA]</scope>
    <source>
        <strain evidence="10 11">HF-S4</strain>
    </source>
</reference>
<keyword evidence="6 7" id="KW-0030">Aminoacyl-tRNA synthetase</keyword>
<evidence type="ECO:0000256" key="7">
    <source>
        <dbReference type="RuleBase" id="RU363037"/>
    </source>
</evidence>
<dbReference type="Gene3D" id="3.40.50.620">
    <property type="entry name" value="HUPs"/>
    <property type="match status" value="2"/>
</dbReference>
<name>A0ABU3YBJ6_9SPHN</name>
<dbReference type="InterPro" id="IPR020058">
    <property type="entry name" value="Glu/Gln-tRNA-synth_Ib_cat-dom"/>
</dbReference>
<dbReference type="InterPro" id="IPR001412">
    <property type="entry name" value="aa-tRNA-synth_I_CS"/>
</dbReference>
<keyword evidence="1 7" id="KW-0436">Ligase</keyword>
<protein>
    <submittedName>
        <fullName evidence="10">Glutamyl-Q tRNA(Asp) synthetase</fullName>
        <ecNumber evidence="10">6.1.1.-</ecNumber>
    </submittedName>
</protein>
<evidence type="ECO:0000313" key="11">
    <source>
        <dbReference type="Proteomes" id="UP001273531"/>
    </source>
</evidence>
<dbReference type="InterPro" id="IPR000924">
    <property type="entry name" value="Glu/Gln-tRNA-synth"/>
</dbReference>
<dbReference type="EC" id="6.1.1.-" evidence="10"/>
<keyword evidence="7" id="KW-0648">Protein biosynthesis</keyword>
<keyword evidence="4" id="KW-0862">Zinc</keyword>
<evidence type="ECO:0000256" key="5">
    <source>
        <dbReference type="ARBA" id="ARBA00022840"/>
    </source>
</evidence>
<dbReference type="GO" id="GO:0016874">
    <property type="term" value="F:ligase activity"/>
    <property type="evidence" value="ECO:0007669"/>
    <property type="project" value="UniProtKB-KW"/>
</dbReference>
<evidence type="ECO:0000256" key="6">
    <source>
        <dbReference type="ARBA" id="ARBA00023146"/>
    </source>
</evidence>
<organism evidence="10 11">
    <name type="scientific">Sphingomonas agrestis</name>
    <dbReference type="NCBI Taxonomy" id="3080540"/>
    <lineage>
        <taxon>Bacteria</taxon>
        <taxon>Pseudomonadati</taxon>
        <taxon>Pseudomonadota</taxon>
        <taxon>Alphaproteobacteria</taxon>
        <taxon>Sphingomonadales</taxon>
        <taxon>Sphingomonadaceae</taxon>
        <taxon>Sphingomonas</taxon>
    </lineage>
</organism>
<keyword evidence="2" id="KW-0479">Metal-binding</keyword>
<dbReference type="PRINTS" id="PR00987">
    <property type="entry name" value="TRNASYNTHGLU"/>
</dbReference>
<feature type="region of interest" description="Disordered" evidence="8">
    <location>
        <begin position="151"/>
        <end position="189"/>
    </location>
</feature>
<accession>A0ABU3YBJ6</accession>
<dbReference type="Pfam" id="PF00749">
    <property type="entry name" value="tRNA-synt_1c"/>
    <property type="match status" value="2"/>
</dbReference>
<feature type="compositionally biased region" description="Gly residues" evidence="8">
    <location>
        <begin position="152"/>
        <end position="167"/>
    </location>
</feature>
<evidence type="ECO:0000256" key="2">
    <source>
        <dbReference type="ARBA" id="ARBA00022723"/>
    </source>
</evidence>
<evidence type="ECO:0000256" key="4">
    <source>
        <dbReference type="ARBA" id="ARBA00022833"/>
    </source>
</evidence>
<keyword evidence="5 7" id="KW-0067">ATP-binding</keyword>
<evidence type="ECO:0000256" key="3">
    <source>
        <dbReference type="ARBA" id="ARBA00022741"/>
    </source>
</evidence>
<gene>
    <name evidence="10" type="ORF">RZN05_17335</name>
</gene>
<comment type="caution">
    <text evidence="10">The sequence shown here is derived from an EMBL/GenBank/DDBJ whole genome shotgun (WGS) entry which is preliminary data.</text>
</comment>
<feature type="domain" description="Glutamyl/glutaminyl-tRNA synthetase class Ib catalytic" evidence="9">
    <location>
        <begin position="3"/>
        <end position="105"/>
    </location>
</feature>
<sequence>MVVHTRFAPSPTGRLHLGHAYSALPAHDFARSAGGNFSLRIEDIDGTRSRPEHVDAILRDLEWLGLEWDGEVTFQSQRLHLYEAALDRLRGMGLLYPCFCTRADIAASLSAPHGADGALYPGTCRGLAAPDLRRPHSWRLDVAKALKILPGTGRGTAPEGGGGGGVPQGTPLVESALHQPPAGPPRSGEDLYWHDFSAGWVRADPRSHGDVILARKDAPASYHLAVTVDDAAQGITHVVRGKDLFEATHVHRLLQALLGLPTPEYRHHALLTGPDGQRLAKRHGAPTLEALRLAGEDGRALADQLRQGTVGFGAAKA</sequence>
<evidence type="ECO:0000256" key="8">
    <source>
        <dbReference type="SAM" id="MobiDB-lite"/>
    </source>
</evidence>
<dbReference type="EMBL" id="JAWJEJ010000002">
    <property type="protein sequence ID" value="MDV3458764.1"/>
    <property type="molecule type" value="Genomic_DNA"/>
</dbReference>
<dbReference type="PROSITE" id="PS00178">
    <property type="entry name" value="AA_TRNA_LIGASE_I"/>
    <property type="match status" value="1"/>
</dbReference>
<dbReference type="SUPFAM" id="SSF52374">
    <property type="entry name" value="Nucleotidylyl transferase"/>
    <property type="match status" value="1"/>
</dbReference>
<comment type="similarity">
    <text evidence="7">Belongs to the class-I aminoacyl-tRNA synthetase family.</text>
</comment>
<proteinExistence type="inferred from homology"/>
<evidence type="ECO:0000256" key="1">
    <source>
        <dbReference type="ARBA" id="ARBA00022598"/>
    </source>
</evidence>
<dbReference type="RefSeq" id="WP_317227936.1">
    <property type="nucleotide sequence ID" value="NZ_JAWJEJ010000002.1"/>
</dbReference>
<dbReference type="PANTHER" id="PTHR43311">
    <property type="entry name" value="GLUTAMATE--TRNA LIGASE"/>
    <property type="match status" value="1"/>
</dbReference>